<dbReference type="Gene3D" id="3.30.565.10">
    <property type="entry name" value="Histidine kinase-like ATPase, C-terminal domain"/>
    <property type="match status" value="1"/>
</dbReference>
<dbReference type="PANTHER" id="PTHR45436:SF8">
    <property type="entry name" value="HISTIDINE KINASE"/>
    <property type="match status" value="1"/>
</dbReference>
<dbReference type="InterPro" id="IPR003594">
    <property type="entry name" value="HATPase_dom"/>
</dbReference>
<keyword evidence="8" id="KW-1133">Transmembrane helix</keyword>
<name>A0A255Z7X8_9PROT</name>
<evidence type="ECO:0000256" key="6">
    <source>
        <dbReference type="ARBA" id="ARBA00022692"/>
    </source>
</evidence>
<evidence type="ECO:0000256" key="4">
    <source>
        <dbReference type="ARBA" id="ARBA00022553"/>
    </source>
</evidence>
<dbReference type="RefSeq" id="WP_094453632.1">
    <property type="nucleotide sequence ID" value="NZ_NOXU01000019.1"/>
</dbReference>
<keyword evidence="6" id="KW-0812">Transmembrane</keyword>
<keyword evidence="13" id="KW-1185">Reference proteome</keyword>
<keyword evidence="8" id="KW-0472">Membrane</keyword>
<accession>A0A255Z7X8</accession>
<sequence>MSSVSRLNFNFLRTTSFRLAAFHLGLFTLSVMVVLAVVYWFTAGFINRHTEETVLREVEELTAVLNERGRISLLRVISERASDSRTDMIYALTTPGRDVIAGNLANWPSGDLGSGWVEFEIKSRQEPGRKRQAVAVILPIDGIGWLLVGHDMTDRYLLRGQLLTGLIWAVSLAFAVGMVGAVYMSRRVAERIESINRTIDRITAGSFADRMQVTGSGDEIDRLVTKLNRMLDEIGRLMLGMRQVTDNVAHDLRTPLSRLRARLELAQLDETLSEVQFTTLEQAIAEIDRLLGVFNAILTIAAAETGRARTDFEPVDLAALAAEVAELYTPLAEERGLSMDVHAGSPVTVRGSRQLLAQLISNLIENAVKYSPAHGHVTVAAGTEAGRPFLSVSDQGPGIPADSRDKVLERFVRLEAHRGTPGHGLGLSLVAAVARLHDATLSLSDARPGVDMPGLTVGLRFSGS</sequence>
<dbReference type="AlphaFoldDB" id="A0A255Z7X8"/>
<reference evidence="12 13" key="1">
    <citation type="submission" date="2017-07" db="EMBL/GenBank/DDBJ databases">
        <title>Niveispirillum cyanobacteriorum sp. nov., isolated from cyanobacterial aggregates in a eutrophic lake.</title>
        <authorList>
            <person name="Cai H."/>
        </authorList>
    </citation>
    <scope>NUCLEOTIDE SEQUENCE [LARGE SCALE GENOMIC DNA]</scope>
    <source>
        <strain evidence="13">TH1-14</strain>
    </source>
</reference>
<dbReference type="SMART" id="SM00387">
    <property type="entry name" value="HATPase_c"/>
    <property type="match status" value="1"/>
</dbReference>
<evidence type="ECO:0000256" key="5">
    <source>
        <dbReference type="ARBA" id="ARBA00022679"/>
    </source>
</evidence>
<keyword evidence="5" id="KW-0808">Transferase</keyword>
<dbReference type="InterPro" id="IPR050428">
    <property type="entry name" value="TCS_sensor_his_kinase"/>
</dbReference>
<dbReference type="Pfam" id="PF00512">
    <property type="entry name" value="HisKA"/>
    <property type="match status" value="1"/>
</dbReference>
<evidence type="ECO:0000259" key="10">
    <source>
        <dbReference type="PROSITE" id="PS50109"/>
    </source>
</evidence>
<dbReference type="Pfam" id="PF00672">
    <property type="entry name" value="HAMP"/>
    <property type="match status" value="1"/>
</dbReference>
<dbReference type="PANTHER" id="PTHR45436">
    <property type="entry name" value="SENSOR HISTIDINE KINASE YKOH"/>
    <property type="match status" value="1"/>
</dbReference>
<dbReference type="EC" id="2.7.13.3" evidence="3"/>
<evidence type="ECO:0000256" key="1">
    <source>
        <dbReference type="ARBA" id="ARBA00000085"/>
    </source>
</evidence>
<protein>
    <recommendedName>
        <fullName evidence="3">histidine kinase</fullName>
        <ecNumber evidence="3">2.7.13.3</ecNumber>
    </recommendedName>
</protein>
<evidence type="ECO:0000313" key="12">
    <source>
        <dbReference type="EMBL" id="OYQ36985.1"/>
    </source>
</evidence>
<evidence type="ECO:0000256" key="9">
    <source>
        <dbReference type="ARBA" id="ARBA00023012"/>
    </source>
</evidence>
<dbReference type="InterPro" id="IPR003661">
    <property type="entry name" value="HisK_dim/P_dom"/>
</dbReference>
<evidence type="ECO:0000256" key="7">
    <source>
        <dbReference type="ARBA" id="ARBA00022777"/>
    </source>
</evidence>
<dbReference type="InterPro" id="IPR036097">
    <property type="entry name" value="HisK_dim/P_sf"/>
</dbReference>
<evidence type="ECO:0000256" key="2">
    <source>
        <dbReference type="ARBA" id="ARBA00004370"/>
    </source>
</evidence>
<dbReference type="CDD" id="cd00082">
    <property type="entry name" value="HisKA"/>
    <property type="match status" value="1"/>
</dbReference>
<dbReference type="PROSITE" id="PS50885">
    <property type="entry name" value="HAMP"/>
    <property type="match status" value="1"/>
</dbReference>
<dbReference type="GO" id="GO:0005886">
    <property type="term" value="C:plasma membrane"/>
    <property type="evidence" value="ECO:0007669"/>
    <property type="project" value="TreeGrafter"/>
</dbReference>
<dbReference type="SUPFAM" id="SSF158472">
    <property type="entry name" value="HAMP domain-like"/>
    <property type="match status" value="1"/>
</dbReference>
<dbReference type="OrthoDB" id="9815202at2"/>
<comment type="catalytic activity">
    <reaction evidence="1">
        <text>ATP + protein L-histidine = ADP + protein N-phospho-L-histidine.</text>
        <dbReference type="EC" id="2.7.13.3"/>
    </reaction>
</comment>
<dbReference type="PROSITE" id="PS50109">
    <property type="entry name" value="HIS_KIN"/>
    <property type="match status" value="1"/>
</dbReference>
<proteinExistence type="predicted"/>
<dbReference type="InterPro" id="IPR003660">
    <property type="entry name" value="HAMP_dom"/>
</dbReference>
<dbReference type="InterPro" id="IPR005467">
    <property type="entry name" value="His_kinase_dom"/>
</dbReference>
<keyword evidence="9" id="KW-0902">Two-component regulatory system</keyword>
<evidence type="ECO:0000313" key="13">
    <source>
        <dbReference type="Proteomes" id="UP000216998"/>
    </source>
</evidence>
<dbReference type="Pfam" id="PF02518">
    <property type="entry name" value="HATPase_c"/>
    <property type="match status" value="1"/>
</dbReference>
<dbReference type="CDD" id="cd00075">
    <property type="entry name" value="HATPase"/>
    <property type="match status" value="1"/>
</dbReference>
<dbReference type="SMART" id="SM00304">
    <property type="entry name" value="HAMP"/>
    <property type="match status" value="1"/>
</dbReference>
<evidence type="ECO:0000256" key="3">
    <source>
        <dbReference type="ARBA" id="ARBA00012438"/>
    </source>
</evidence>
<comment type="caution">
    <text evidence="12">The sequence shown here is derived from an EMBL/GenBank/DDBJ whole genome shotgun (WGS) entry which is preliminary data.</text>
</comment>
<feature type="domain" description="HAMP" evidence="11">
    <location>
        <begin position="186"/>
        <end position="239"/>
    </location>
</feature>
<feature type="domain" description="Histidine kinase" evidence="10">
    <location>
        <begin position="247"/>
        <end position="464"/>
    </location>
</feature>
<dbReference type="Gene3D" id="1.10.287.130">
    <property type="match status" value="1"/>
</dbReference>
<organism evidence="12 13">
    <name type="scientific">Niveispirillum lacus</name>
    <dbReference type="NCBI Taxonomy" id="1981099"/>
    <lineage>
        <taxon>Bacteria</taxon>
        <taxon>Pseudomonadati</taxon>
        <taxon>Pseudomonadota</taxon>
        <taxon>Alphaproteobacteria</taxon>
        <taxon>Rhodospirillales</taxon>
        <taxon>Azospirillaceae</taxon>
        <taxon>Niveispirillum</taxon>
    </lineage>
</organism>
<comment type="subcellular location">
    <subcellularLocation>
        <location evidence="2">Membrane</location>
    </subcellularLocation>
</comment>
<evidence type="ECO:0000256" key="8">
    <source>
        <dbReference type="ARBA" id="ARBA00022989"/>
    </source>
</evidence>
<dbReference type="EMBL" id="NOXU01000019">
    <property type="protein sequence ID" value="OYQ36985.1"/>
    <property type="molecule type" value="Genomic_DNA"/>
</dbReference>
<keyword evidence="7" id="KW-0418">Kinase</keyword>
<dbReference type="InterPro" id="IPR036890">
    <property type="entry name" value="HATPase_C_sf"/>
</dbReference>
<dbReference type="Proteomes" id="UP000216998">
    <property type="component" value="Unassembled WGS sequence"/>
</dbReference>
<dbReference type="CDD" id="cd06225">
    <property type="entry name" value="HAMP"/>
    <property type="match status" value="1"/>
</dbReference>
<dbReference type="SUPFAM" id="SSF47384">
    <property type="entry name" value="Homodimeric domain of signal transducing histidine kinase"/>
    <property type="match status" value="1"/>
</dbReference>
<dbReference type="Gene3D" id="6.10.340.10">
    <property type="match status" value="1"/>
</dbReference>
<dbReference type="SUPFAM" id="SSF55874">
    <property type="entry name" value="ATPase domain of HSP90 chaperone/DNA topoisomerase II/histidine kinase"/>
    <property type="match status" value="1"/>
</dbReference>
<dbReference type="SMART" id="SM00388">
    <property type="entry name" value="HisKA"/>
    <property type="match status" value="1"/>
</dbReference>
<dbReference type="GO" id="GO:0000155">
    <property type="term" value="F:phosphorelay sensor kinase activity"/>
    <property type="evidence" value="ECO:0007669"/>
    <property type="project" value="InterPro"/>
</dbReference>
<keyword evidence="4" id="KW-0597">Phosphoprotein</keyword>
<evidence type="ECO:0000259" key="11">
    <source>
        <dbReference type="PROSITE" id="PS50885"/>
    </source>
</evidence>
<gene>
    <name evidence="12" type="ORF">CHU95_03090</name>
</gene>